<gene>
    <name evidence="1" type="ORF">EB796_000985</name>
</gene>
<evidence type="ECO:0000313" key="1">
    <source>
        <dbReference type="EMBL" id="KAF6040703.1"/>
    </source>
</evidence>
<reference evidence="1" key="1">
    <citation type="submission" date="2020-06" db="EMBL/GenBank/DDBJ databases">
        <title>Draft genome of Bugula neritina, a colonial animal packing powerful symbionts and potential medicines.</title>
        <authorList>
            <person name="Rayko M."/>
        </authorList>
    </citation>
    <scope>NUCLEOTIDE SEQUENCE [LARGE SCALE GENOMIC DNA]</scope>
    <source>
        <strain evidence="1">Kwan_BN1</strain>
    </source>
</reference>
<name>A0A7J7KRJ4_BUGNE</name>
<sequence>MAIAPPLRNLTKLSPISGPMVESLLNDRFASERVHINYVMLDFNLHTRHNAEVSALRRHEGKIGIRPYLNESQ</sequence>
<protein>
    <submittedName>
        <fullName evidence="1">Uncharacterized protein</fullName>
    </submittedName>
</protein>
<keyword evidence="2" id="KW-1185">Reference proteome</keyword>
<evidence type="ECO:0000313" key="2">
    <source>
        <dbReference type="Proteomes" id="UP000593567"/>
    </source>
</evidence>
<dbReference type="AlphaFoldDB" id="A0A7J7KRJ4"/>
<dbReference type="Proteomes" id="UP000593567">
    <property type="component" value="Unassembled WGS sequence"/>
</dbReference>
<organism evidence="1 2">
    <name type="scientific">Bugula neritina</name>
    <name type="common">Brown bryozoan</name>
    <name type="synonym">Sertularia neritina</name>
    <dbReference type="NCBI Taxonomy" id="10212"/>
    <lineage>
        <taxon>Eukaryota</taxon>
        <taxon>Metazoa</taxon>
        <taxon>Spiralia</taxon>
        <taxon>Lophotrochozoa</taxon>
        <taxon>Bryozoa</taxon>
        <taxon>Gymnolaemata</taxon>
        <taxon>Cheilostomatida</taxon>
        <taxon>Flustrina</taxon>
        <taxon>Buguloidea</taxon>
        <taxon>Bugulidae</taxon>
        <taxon>Bugula</taxon>
    </lineage>
</organism>
<comment type="caution">
    <text evidence="1">The sequence shown here is derived from an EMBL/GenBank/DDBJ whole genome shotgun (WGS) entry which is preliminary data.</text>
</comment>
<dbReference type="EMBL" id="VXIV02000110">
    <property type="protein sequence ID" value="KAF6040703.1"/>
    <property type="molecule type" value="Genomic_DNA"/>
</dbReference>
<accession>A0A7J7KRJ4</accession>
<proteinExistence type="predicted"/>